<dbReference type="GO" id="GO:1990178">
    <property type="term" value="C:HU-DNA complex"/>
    <property type="evidence" value="ECO:0007669"/>
    <property type="project" value="UniProtKB-ARBA"/>
</dbReference>
<evidence type="ECO:0000313" key="9">
    <source>
        <dbReference type="Proteomes" id="UP000078446"/>
    </source>
</evidence>
<dbReference type="InterPro" id="IPR020816">
    <property type="entry name" value="Histone-like_DNA-bd_CS"/>
</dbReference>
<dbReference type="PANTHER" id="PTHR33175:SF3">
    <property type="entry name" value="DNA-BINDING PROTEIN HU-BETA"/>
    <property type="match status" value="1"/>
</dbReference>
<organism evidence="6 8">
    <name type="scientific">Moraxella catarrhalis</name>
    <name type="common">Branhamella catarrhalis</name>
    <dbReference type="NCBI Taxonomy" id="480"/>
    <lineage>
        <taxon>Bacteria</taxon>
        <taxon>Pseudomonadati</taxon>
        <taxon>Pseudomonadota</taxon>
        <taxon>Gammaproteobacteria</taxon>
        <taxon>Moraxellales</taxon>
        <taxon>Moraxellaceae</taxon>
        <taxon>Moraxella</taxon>
    </lineage>
</organism>
<dbReference type="GO" id="GO:1990103">
    <property type="term" value="C:DnaA-HU complex"/>
    <property type="evidence" value="ECO:0007669"/>
    <property type="project" value="UniProtKB-ARBA"/>
</dbReference>
<dbReference type="Proteomes" id="UP000078446">
    <property type="component" value="Unassembled WGS sequence"/>
</dbReference>
<protein>
    <submittedName>
        <fullName evidence="6">DNA-binding protein HU-beta</fullName>
    </submittedName>
</protein>
<evidence type="ECO:0000256" key="4">
    <source>
        <dbReference type="ARBA" id="ARBA00023125"/>
    </source>
</evidence>
<comment type="function">
    <text evidence="1">Histone-like DNA-binding protein which is capable of wrapping DNA to stabilize it, and thus to prevent its denaturation under extreme environmental conditions.</text>
</comment>
<dbReference type="GO" id="GO:0005829">
    <property type="term" value="C:cytosol"/>
    <property type="evidence" value="ECO:0007669"/>
    <property type="project" value="UniProtKB-ARBA"/>
</dbReference>
<dbReference type="FunFam" id="4.10.520.10:FF:000001">
    <property type="entry name" value="DNA-binding protein HU"/>
    <property type="match status" value="1"/>
</dbReference>
<proteinExistence type="inferred from homology"/>
<dbReference type="PRINTS" id="PR01727">
    <property type="entry name" value="DNABINDINGHU"/>
</dbReference>
<dbReference type="SUPFAM" id="SSF47729">
    <property type="entry name" value="IHF-like DNA-binding proteins"/>
    <property type="match status" value="1"/>
</dbReference>
<dbReference type="EMBL" id="LXHE01000016">
    <property type="protein sequence ID" value="OAV00072.1"/>
    <property type="molecule type" value="Genomic_DNA"/>
</dbReference>
<evidence type="ECO:0000256" key="2">
    <source>
        <dbReference type="ARBA" id="ARBA00010529"/>
    </source>
</evidence>
<comment type="caution">
    <text evidence="6">The sequence shown here is derived from an EMBL/GenBank/DDBJ whole genome shotgun (WGS) entry which is preliminary data.</text>
</comment>
<evidence type="ECO:0000313" key="7">
    <source>
        <dbReference type="EMBL" id="OAV00072.1"/>
    </source>
</evidence>
<comment type="similarity">
    <text evidence="2 5">Belongs to the bacterial histone-like protein family.</text>
</comment>
<keyword evidence="4 6" id="KW-0238">DNA-binding</keyword>
<dbReference type="GO" id="GO:0030527">
    <property type="term" value="F:structural constituent of chromatin"/>
    <property type="evidence" value="ECO:0007669"/>
    <property type="project" value="InterPro"/>
</dbReference>
<dbReference type="SMART" id="SM00411">
    <property type="entry name" value="BHL"/>
    <property type="match status" value="1"/>
</dbReference>
<dbReference type="InterPro" id="IPR000119">
    <property type="entry name" value="Hist_DNA-bd"/>
</dbReference>
<dbReference type="RefSeq" id="WP_064612039.1">
    <property type="nucleotide sequence ID" value="NZ_LXHB01000142.1"/>
</dbReference>
<dbReference type="PROSITE" id="PS00045">
    <property type="entry name" value="HISTONE_LIKE"/>
    <property type="match status" value="1"/>
</dbReference>
<keyword evidence="8" id="KW-1185">Reference proteome</keyword>
<accession>A0A198UP20</accession>
<evidence type="ECO:0000256" key="1">
    <source>
        <dbReference type="ARBA" id="ARBA00003819"/>
    </source>
</evidence>
<dbReference type="GO" id="GO:0030261">
    <property type="term" value="P:chromosome condensation"/>
    <property type="evidence" value="ECO:0007669"/>
    <property type="project" value="UniProtKB-KW"/>
</dbReference>
<dbReference type="GO" id="GO:0006351">
    <property type="term" value="P:DNA-templated transcription"/>
    <property type="evidence" value="ECO:0007669"/>
    <property type="project" value="UniProtKB-ARBA"/>
</dbReference>
<dbReference type="PANTHER" id="PTHR33175">
    <property type="entry name" value="DNA-BINDING PROTEIN HU"/>
    <property type="match status" value="1"/>
</dbReference>
<sequence length="90" mass="9453">MNKSELVDSIAQSAGLTKEQAAKAVNAFTESVQGALQRGDDVVLVGFGTFSVKERAARMGRNPKTGEEIQIAASKVPSFKAGKGLKESVN</sequence>
<evidence type="ECO:0000313" key="8">
    <source>
        <dbReference type="Proteomes" id="UP000078228"/>
    </source>
</evidence>
<dbReference type="Proteomes" id="UP000078228">
    <property type="component" value="Unassembled WGS sequence"/>
</dbReference>
<dbReference type="GO" id="GO:0042802">
    <property type="term" value="F:identical protein binding"/>
    <property type="evidence" value="ECO:0007669"/>
    <property type="project" value="UniProtKB-ARBA"/>
</dbReference>
<dbReference type="eggNOG" id="COG0776">
    <property type="taxonomic scope" value="Bacteria"/>
</dbReference>
<dbReference type="GO" id="GO:0006270">
    <property type="term" value="P:DNA replication initiation"/>
    <property type="evidence" value="ECO:0007669"/>
    <property type="project" value="UniProtKB-ARBA"/>
</dbReference>
<dbReference type="AlphaFoldDB" id="A0A198UP20"/>
<reference evidence="8 9" key="1">
    <citation type="journal article" date="2016" name="Genome Biol. Evol.">
        <title>Comparative Genomic Analyses of the Moraxella catarrhalis Serosensitive and Seroresistant Lineages Demonstrate Their Independent Evolution.</title>
        <authorList>
            <person name="Earl J.P."/>
            <person name="de Vries S.P."/>
            <person name="Ahmed A."/>
            <person name="Powell E."/>
            <person name="Schultz M.P."/>
            <person name="Hermans P.W."/>
            <person name="Hill D.J."/>
            <person name="Zhou Z."/>
            <person name="Constantinidou C.I."/>
            <person name="Hu F.Z."/>
            <person name="Bootsma H.J."/>
            <person name="Ehrlich G.D."/>
        </authorList>
    </citation>
    <scope>NUCLEOTIDE SEQUENCE [LARGE SCALE GENOMIC DNA]</scope>
    <source>
        <strain evidence="6 8">Z7542</strain>
        <strain evidence="7 9">Z7574</strain>
    </source>
</reference>
<dbReference type="PATRIC" id="fig|480.236.peg.336"/>
<dbReference type="Gene3D" id="4.10.520.10">
    <property type="entry name" value="IHF-like DNA-binding proteins"/>
    <property type="match status" value="1"/>
</dbReference>
<dbReference type="Pfam" id="PF00216">
    <property type="entry name" value="Bac_DNA_binding"/>
    <property type="match status" value="1"/>
</dbReference>
<dbReference type="CDD" id="cd13831">
    <property type="entry name" value="HU"/>
    <property type="match status" value="1"/>
</dbReference>
<dbReference type="EMBL" id="LXHC01000011">
    <property type="protein sequence ID" value="OAU96987.1"/>
    <property type="molecule type" value="Genomic_DNA"/>
</dbReference>
<dbReference type="GO" id="GO:0003677">
    <property type="term" value="F:DNA binding"/>
    <property type="evidence" value="ECO:0007669"/>
    <property type="project" value="UniProtKB-KW"/>
</dbReference>
<name>A0A198UP20_MORCA</name>
<evidence type="ECO:0000256" key="3">
    <source>
        <dbReference type="ARBA" id="ARBA00023067"/>
    </source>
</evidence>
<dbReference type="InterPro" id="IPR010992">
    <property type="entry name" value="IHF-like_DNA-bd_dom_sf"/>
</dbReference>
<evidence type="ECO:0000313" key="6">
    <source>
        <dbReference type="EMBL" id="OAU96987.1"/>
    </source>
</evidence>
<keyword evidence="3" id="KW-0226">DNA condensation</keyword>
<evidence type="ECO:0000256" key="5">
    <source>
        <dbReference type="RuleBase" id="RU003939"/>
    </source>
</evidence>
<dbReference type="OrthoDB" id="9799835at2"/>
<gene>
    <name evidence="7" type="ORF">AO382_1669</name>
    <name evidence="6" type="ORF">AO384_0796</name>
</gene>